<feature type="compositionally biased region" description="Basic and acidic residues" evidence="1">
    <location>
        <begin position="65"/>
        <end position="83"/>
    </location>
</feature>
<evidence type="ECO:0000256" key="1">
    <source>
        <dbReference type="SAM" id="MobiDB-lite"/>
    </source>
</evidence>
<feature type="region of interest" description="Disordered" evidence="1">
    <location>
        <begin position="172"/>
        <end position="217"/>
    </location>
</feature>
<feature type="compositionally biased region" description="Basic and acidic residues" evidence="1">
    <location>
        <begin position="177"/>
        <end position="188"/>
    </location>
</feature>
<feature type="compositionally biased region" description="Low complexity" evidence="1">
    <location>
        <begin position="189"/>
        <end position="204"/>
    </location>
</feature>
<dbReference type="RefSeq" id="WP_369087952.1">
    <property type="nucleotide sequence ID" value="NZ_CP163380.1"/>
</dbReference>
<organism evidence="3">
    <name type="scientific">Streptococcus sp. CP1998</name>
    <dbReference type="NCBI Taxonomy" id="3238303"/>
    <lineage>
        <taxon>Bacteria</taxon>
        <taxon>Bacillati</taxon>
        <taxon>Bacillota</taxon>
        <taxon>Bacilli</taxon>
        <taxon>Lactobacillales</taxon>
        <taxon>Streptococcaceae</taxon>
        <taxon>Streptococcus</taxon>
    </lineage>
</organism>
<dbReference type="NCBIfam" id="NF040524">
    <property type="entry name" value="LPKTxAVK"/>
    <property type="match status" value="1"/>
</dbReference>
<protein>
    <submittedName>
        <fullName evidence="3">LPKTxAVK-anchored surface protein</fullName>
    </submittedName>
</protein>
<name>A0AB39LBF7_9STRE</name>
<feature type="chain" id="PRO_5044325126" evidence="2">
    <location>
        <begin position="24"/>
        <end position="217"/>
    </location>
</feature>
<feature type="signal peptide" evidence="2">
    <location>
        <begin position="1"/>
        <end position="23"/>
    </location>
</feature>
<keyword evidence="2" id="KW-0732">Signal</keyword>
<dbReference type="AlphaFoldDB" id="A0AB39LBF7"/>
<sequence>MKKVLLSSVATLAVFAEAAPAFAQETVSPDEAAKLRAELFNNQPAAGTPKVEKGTSEASNSFTRTNKEDRAKDPAFVGKKDITSQDHYTGENYTYGGDLQAIPRNPYFSQGIQLWGKTQTVTAKAQLGAQTIEVVNPHDGTKWLVDVDVEAHADTPSGFYITANYRNLRQVAGAKAADAKADKKENGKDNGAVAGAKSSSSSAKAGEKSLPKTSAVK</sequence>
<gene>
    <name evidence="3" type="ORF">AB4X21_00220</name>
</gene>
<evidence type="ECO:0000256" key="2">
    <source>
        <dbReference type="SAM" id="SignalP"/>
    </source>
</evidence>
<accession>A0AB39LBF7</accession>
<evidence type="ECO:0000313" key="3">
    <source>
        <dbReference type="EMBL" id="XDP49887.1"/>
    </source>
</evidence>
<feature type="region of interest" description="Disordered" evidence="1">
    <location>
        <begin position="43"/>
        <end position="83"/>
    </location>
</feature>
<dbReference type="EMBL" id="CP163380">
    <property type="protein sequence ID" value="XDP49887.1"/>
    <property type="molecule type" value="Genomic_DNA"/>
</dbReference>
<reference evidence="3" key="1">
    <citation type="submission" date="2024-07" db="EMBL/GenBank/DDBJ databases">
        <authorList>
            <person name="Li G."/>
        </authorList>
    </citation>
    <scope>NUCLEOTIDE SEQUENCE</scope>
    <source>
        <strain evidence="3">CP1998</strain>
    </source>
</reference>
<proteinExistence type="predicted"/>